<organism evidence="2 3">
    <name type="scientific">Zymoseptoria tritici (strain ST99CH_3D7)</name>
    <dbReference type="NCBI Taxonomy" id="1276538"/>
    <lineage>
        <taxon>Eukaryota</taxon>
        <taxon>Fungi</taxon>
        <taxon>Dikarya</taxon>
        <taxon>Ascomycota</taxon>
        <taxon>Pezizomycotina</taxon>
        <taxon>Dothideomycetes</taxon>
        <taxon>Dothideomycetidae</taxon>
        <taxon>Mycosphaerellales</taxon>
        <taxon>Mycosphaerellaceae</taxon>
        <taxon>Zymoseptoria</taxon>
    </lineage>
</organism>
<accession>A0A1X7RN28</accession>
<proteinExistence type="predicted"/>
<feature type="chain" id="PRO_5012507892" evidence="1">
    <location>
        <begin position="23"/>
        <end position="86"/>
    </location>
</feature>
<dbReference type="AlphaFoldDB" id="A0A1X7RN28"/>
<protein>
    <submittedName>
        <fullName evidence="2">Uncharacterized protein</fullName>
    </submittedName>
</protein>
<dbReference type="EMBL" id="LT853694">
    <property type="protein sequence ID" value="SMQ48832.1"/>
    <property type="molecule type" value="Genomic_DNA"/>
</dbReference>
<dbReference type="Proteomes" id="UP000215127">
    <property type="component" value="Chromosome 3"/>
</dbReference>
<keyword evidence="3" id="KW-1185">Reference proteome</keyword>
<evidence type="ECO:0000313" key="2">
    <source>
        <dbReference type="EMBL" id="SMQ48832.1"/>
    </source>
</evidence>
<reference evidence="2 3" key="1">
    <citation type="submission" date="2016-06" db="EMBL/GenBank/DDBJ databases">
        <authorList>
            <person name="Kjaerup R.B."/>
            <person name="Dalgaard T.S."/>
            <person name="Juul-Madsen H.R."/>
        </authorList>
    </citation>
    <scope>NUCLEOTIDE SEQUENCE [LARGE SCALE GENOMIC DNA]</scope>
</reference>
<gene>
    <name evidence="2" type="ORF">ZT3D7_G3982</name>
</gene>
<keyword evidence="1" id="KW-0732">Signal</keyword>
<evidence type="ECO:0000256" key="1">
    <source>
        <dbReference type="SAM" id="SignalP"/>
    </source>
</evidence>
<evidence type="ECO:0000313" key="3">
    <source>
        <dbReference type="Proteomes" id="UP000215127"/>
    </source>
</evidence>
<feature type="signal peptide" evidence="1">
    <location>
        <begin position="1"/>
        <end position="22"/>
    </location>
</feature>
<name>A0A1X7RN28_ZYMT9</name>
<sequence length="86" mass="9600">MHINAIPLLCLIPSIIASGTCAGGGKQENDYCVWAHNDGQDHACGDHKVLQCVYSPRYLWDGWYWSKVKDCDAGHHCHECECVPNN</sequence>